<comment type="similarity">
    <text evidence="5 6">Belongs to the FtsA/MreB family.</text>
</comment>
<evidence type="ECO:0000256" key="2">
    <source>
        <dbReference type="ARBA" id="ARBA00022741"/>
    </source>
</evidence>
<dbReference type="SUPFAM" id="SSF53067">
    <property type="entry name" value="Actin-like ATPase domain"/>
    <property type="match status" value="2"/>
</dbReference>
<dbReference type="GO" id="GO:0005524">
    <property type="term" value="F:ATP binding"/>
    <property type="evidence" value="ECO:0007669"/>
    <property type="project" value="UniProtKB-KW"/>
</dbReference>
<proteinExistence type="inferred from homology"/>
<gene>
    <name evidence="6" type="primary">mreB</name>
    <name evidence="7" type="ORF">A3C71_01705</name>
</gene>
<comment type="caution">
    <text evidence="6">Lacks conserved residue(s) required for the propagation of feature annotation.</text>
</comment>
<dbReference type="InterPro" id="IPR004753">
    <property type="entry name" value="MreB"/>
</dbReference>
<dbReference type="GO" id="GO:0000902">
    <property type="term" value="P:cell morphogenesis"/>
    <property type="evidence" value="ECO:0007669"/>
    <property type="project" value="InterPro"/>
</dbReference>
<dbReference type="HAMAP" id="MF_02207">
    <property type="entry name" value="MreB"/>
    <property type="match status" value="1"/>
</dbReference>
<dbReference type="PANTHER" id="PTHR42749:SF1">
    <property type="entry name" value="CELL SHAPE-DETERMINING PROTEIN MREB"/>
    <property type="match status" value="1"/>
</dbReference>
<dbReference type="NCBIfam" id="TIGR00904">
    <property type="entry name" value="mreB"/>
    <property type="match status" value="1"/>
</dbReference>
<dbReference type="AlphaFoldDB" id="A0A1F8FIP4"/>
<evidence type="ECO:0000313" key="8">
    <source>
        <dbReference type="Proteomes" id="UP000178197"/>
    </source>
</evidence>
<dbReference type="Gene3D" id="3.30.420.40">
    <property type="match status" value="3"/>
</dbReference>
<dbReference type="InterPro" id="IPR056546">
    <property type="entry name" value="MreB_MamK-like"/>
</dbReference>
<evidence type="ECO:0000256" key="6">
    <source>
        <dbReference type="HAMAP-Rule" id="MF_02207"/>
    </source>
</evidence>
<accession>A0A1F8FIP4</accession>
<evidence type="ECO:0000256" key="5">
    <source>
        <dbReference type="ARBA" id="ARBA00023458"/>
    </source>
</evidence>
<keyword evidence="3 6" id="KW-0067">ATP-binding</keyword>
<dbReference type="GO" id="GO:0005737">
    <property type="term" value="C:cytoplasm"/>
    <property type="evidence" value="ECO:0007669"/>
    <property type="project" value="UniProtKB-SubCell"/>
</dbReference>
<comment type="caution">
    <text evidence="7">The sequence shown here is derived from an EMBL/GenBank/DDBJ whole genome shotgun (WGS) entry which is preliminary data.</text>
</comment>
<dbReference type="PANTHER" id="PTHR42749">
    <property type="entry name" value="CELL SHAPE-DETERMINING PROTEIN MREB"/>
    <property type="match status" value="1"/>
</dbReference>
<protein>
    <recommendedName>
        <fullName evidence="6">Cell shape-determining protein MreB</fullName>
    </recommendedName>
</protein>
<dbReference type="CDD" id="cd10225">
    <property type="entry name" value="ASKHA_NBD_MreB-like"/>
    <property type="match status" value="1"/>
</dbReference>
<sequence>MFINKIGIDLGTTNTLVFVPKKGVIINEPSVVSISILDNKIIAVGNEAKEMIGRAPDSIAVSRPLKDGVIADYRVTEAMLRYFIKKAIGKIGLFKPEVLISVPAGITSTERRAVIEATMNAGAKATYLVKEPVLAAIGAKVAINSASGNMILNIGGGTTEVAIISLGGIVNASSARVGGSKIDGAIVDYVKKKHGLAIGDRTAELIKIAVGSAVKQSNEEKINVRGRDLTTGYPKTVEIGSNEITDAMQDQLREIIQTIKNVLQDTPPELCSDIIDKGIVISGGGAMLKSIDALVTKITGVPCRLADDPLLCVVKGTGVVLDNLDNYKRNIMTKR</sequence>
<dbReference type="NCBIfam" id="NF010539">
    <property type="entry name" value="PRK13927.1"/>
    <property type="match status" value="1"/>
</dbReference>
<comment type="function">
    <text evidence="6">Forms membrane-associated dynamic filaments that are essential for cell shape determination. Acts by regulating cell wall synthesis and cell elongation, and thus cell shape. A feedback loop between cell geometry and MreB localization may maintain elongated cell shape by targeting cell wall growth to regions of negative cell wall curvature.</text>
</comment>
<evidence type="ECO:0000313" key="7">
    <source>
        <dbReference type="EMBL" id="OGN12468.1"/>
    </source>
</evidence>
<organism evidence="7 8">
    <name type="scientific">Candidatus Yanofskybacteria bacterium RIFCSPHIGHO2_02_FULL_43_15c</name>
    <dbReference type="NCBI Taxonomy" id="1802679"/>
    <lineage>
        <taxon>Bacteria</taxon>
        <taxon>Candidatus Yanofskyibacteriota</taxon>
    </lineage>
</organism>
<dbReference type="PRINTS" id="PR01652">
    <property type="entry name" value="SHAPEPROTEIN"/>
</dbReference>
<name>A0A1F8FIP4_9BACT</name>
<dbReference type="GO" id="GO:0008360">
    <property type="term" value="P:regulation of cell shape"/>
    <property type="evidence" value="ECO:0007669"/>
    <property type="project" value="UniProtKB-UniRule"/>
</dbReference>
<evidence type="ECO:0000256" key="4">
    <source>
        <dbReference type="ARBA" id="ARBA00022960"/>
    </source>
</evidence>
<feature type="binding site" evidence="6">
    <location>
        <begin position="156"/>
        <end position="158"/>
    </location>
    <ligand>
        <name>ATP</name>
        <dbReference type="ChEBI" id="CHEBI:30616"/>
    </ligand>
</feature>
<keyword evidence="1 6" id="KW-0963">Cytoplasm</keyword>
<dbReference type="Proteomes" id="UP000178197">
    <property type="component" value="Unassembled WGS sequence"/>
</dbReference>
<keyword evidence="2 6" id="KW-0547">Nucleotide-binding</keyword>
<dbReference type="InterPro" id="IPR043129">
    <property type="entry name" value="ATPase_NBD"/>
</dbReference>
<evidence type="ECO:0000256" key="1">
    <source>
        <dbReference type="ARBA" id="ARBA00022490"/>
    </source>
</evidence>
<comment type="subunit">
    <text evidence="6">Forms polymers.</text>
</comment>
<feature type="binding site" evidence="6">
    <location>
        <begin position="204"/>
        <end position="207"/>
    </location>
    <ligand>
        <name>ATP</name>
        <dbReference type="ChEBI" id="CHEBI:30616"/>
    </ligand>
</feature>
<keyword evidence="4 6" id="KW-0133">Cell shape</keyword>
<dbReference type="Pfam" id="PF06723">
    <property type="entry name" value="MreB_Mbl"/>
    <property type="match status" value="1"/>
</dbReference>
<evidence type="ECO:0000256" key="3">
    <source>
        <dbReference type="ARBA" id="ARBA00022840"/>
    </source>
</evidence>
<comment type="subcellular location">
    <subcellularLocation>
        <location evidence="6">Cytoplasm</location>
    </subcellularLocation>
    <text evidence="6">Membrane-associated.</text>
</comment>
<dbReference type="EMBL" id="MGJT01000017">
    <property type="protein sequence ID" value="OGN12468.1"/>
    <property type="molecule type" value="Genomic_DNA"/>
</dbReference>
<reference evidence="7 8" key="1">
    <citation type="journal article" date="2016" name="Nat. Commun.">
        <title>Thousands of microbial genomes shed light on interconnected biogeochemical processes in an aquifer system.</title>
        <authorList>
            <person name="Anantharaman K."/>
            <person name="Brown C.T."/>
            <person name="Hug L.A."/>
            <person name="Sharon I."/>
            <person name="Castelle C.J."/>
            <person name="Probst A.J."/>
            <person name="Thomas B.C."/>
            <person name="Singh A."/>
            <person name="Wilkins M.J."/>
            <person name="Karaoz U."/>
            <person name="Brodie E.L."/>
            <person name="Williams K.H."/>
            <person name="Hubbard S.S."/>
            <person name="Banfield J.F."/>
        </authorList>
    </citation>
    <scope>NUCLEOTIDE SEQUENCE [LARGE SCALE GENOMIC DNA]</scope>
</reference>